<dbReference type="PROSITE" id="PS00027">
    <property type="entry name" value="HOMEOBOX_1"/>
    <property type="match status" value="1"/>
</dbReference>
<evidence type="ECO:0000256" key="4">
    <source>
        <dbReference type="ARBA" id="ARBA00022473"/>
    </source>
</evidence>
<dbReference type="GO" id="GO:0005667">
    <property type="term" value="C:transcription regulator complex"/>
    <property type="evidence" value="ECO:0007669"/>
    <property type="project" value="TreeGrafter"/>
</dbReference>
<evidence type="ECO:0000256" key="2">
    <source>
        <dbReference type="ARBA" id="ARBA00004496"/>
    </source>
</evidence>
<feature type="compositionally biased region" description="Polar residues" evidence="11">
    <location>
        <begin position="252"/>
        <end position="262"/>
    </location>
</feature>
<dbReference type="GO" id="GO:0006915">
    <property type="term" value="P:apoptotic process"/>
    <property type="evidence" value="ECO:0007669"/>
    <property type="project" value="UniProtKB-KW"/>
</dbReference>
<proteinExistence type="inferred from homology"/>
<comment type="similarity">
    <text evidence="3">Belongs to the SIX/Sine oculis homeobox family.</text>
</comment>
<feature type="compositionally biased region" description="Basic and acidic residues" evidence="11">
    <location>
        <begin position="269"/>
        <end position="280"/>
    </location>
</feature>
<dbReference type="SMART" id="SM00389">
    <property type="entry name" value="HOX"/>
    <property type="match status" value="1"/>
</dbReference>
<dbReference type="GO" id="GO:0000978">
    <property type="term" value="F:RNA polymerase II cis-regulatory region sequence-specific DNA binding"/>
    <property type="evidence" value="ECO:0007669"/>
    <property type="project" value="UniProtKB-ARBA"/>
</dbReference>
<dbReference type="PROSITE" id="PS50071">
    <property type="entry name" value="HOMEOBOX_2"/>
    <property type="match status" value="1"/>
</dbReference>
<evidence type="ECO:0000256" key="9">
    <source>
        <dbReference type="ARBA" id="ARBA00023242"/>
    </source>
</evidence>
<feature type="domain" description="Homeobox" evidence="12">
    <location>
        <begin position="236"/>
        <end position="272"/>
    </location>
</feature>
<dbReference type="Proteomes" id="UP000694564">
    <property type="component" value="Chromosome 2"/>
</dbReference>
<dbReference type="CDD" id="cd00086">
    <property type="entry name" value="homeodomain"/>
    <property type="match status" value="1"/>
</dbReference>
<dbReference type="GO" id="GO:0005737">
    <property type="term" value="C:cytoplasm"/>
    <property type="evidence" value="ECO:0007669"/>
    <property type="project" value="UniProtKB-SubCell"/>
</dbReference>
<reference evidence="13" key="2">
    <citation type="submission" date="2025-09" db="UniProtKB">
        <authorList>
            <consortium name="Ensembl"/>
        </authorList>
    </citation>
    <scope>IDENTIFICATION</scope>
</reference>
<dbReference type="PANTHER" id="PTHR10390">
    <property type="entry name" value="HOMEOBOX PROTEIN SIX"/>
    <property type="match status" value="1"/>
</dbReference>
<keyword evidence="6" id="KW-0053">Apoptosis</keyword>
<comment type="subcellular location">
    <subcellularLocation>
        <location evidence="2">Cytoplasm</location>
    </subcellularLocation>
    <subcellularLocation>
        <location evidence="1 10">Nucleus</location>
    </subcellularLocation>
</comment>
<keyword evidence="4" id="KW-0217">Developmental protein</keyword>
<evidence type="ECO:0000256" key="5">
    <source>
        <dbReference type="ARBA" id="ARBA00022490"/>
    </source>
</evidence>
<dbReference type="InterPro" id="IPR001356">
    <property type="entry name" value="HD"/>
</dbReference>
<keyword evidence="9 10" id="KW-0539">Nucleus</keyword>
<keyword evidence="5" id="KW-0963">Cytoplasm</keyword>
<evidence type="ECO:0000256" key="7">
    <source>
        <dbReference type="ARBA" id="ARBA00023125"/>
    </source>
</evidence>
<feature type="compositionally biased region" description="Polar residues" evidence="11">
    <location>
        <begin position="332"/>
        <end position="361"/>
    </location>
</feature>
<accession>A0A8D2AJ74</accession>
<dbReference type="Ensembl" id="ENSSVLT00005002872.1">
    <property type="protein sequence ID" value="ENSSVLP00005002620.1"/>
    <property type="gene ID" value="ENSSVLG00005002107.1"/>
</dbReference>
<dbReference type="Gene3D" id="1.10.10.60">
    <property type="entry name" value="Homeodomain-like"/>
    <property type="match status" value="1"/>
</dbReference>
<reference evidence="13" key="1">
    <citation type="submission" date="2025-08" db="UniProtKB">
        <authorList>
            <consortium name="Ensembl"/>
        </authorList>
    </citation>
    <scope>IDENTIFICATION</scope>
</reference>
<evidence type="ECO:0000256" key="3">
    <source>
        <dbReference type="ARBA" id="ARBA00008161"/>
    </source>
</evidence>
<keyword evidence="8 10" id="KW-0371">Homeobox</keyword>
<dbReference type="OrthoDB" id="3501850at2759"/>
<evidence type="ECO:0000256" key="8">
    <source>
        <dbReference type="ARBA" id="ARBA00023155"/>
    </source>
</evidence>
<dbReference type="AlphaFoldDB" id="A0A8D2AJ74"/>
<keyword evidence="7 10" id="KW-0238">DNA-binding</keyword>
<dbReference type="GO" id="GO:0005634">
    <property type="term" value="C:nucleus"/>
    <property type="evidence" value="ECO:0007669"/>
    <property type="project" value="UniProtKB-SubCell"/>
</dbReference>
<organism evidence="13 14">
    <name type="scientific">Sciurus vulgaris</name>
    <name type="common">Eurasian red squirrel</name>
    <dbReference type="NCBI Taxonomy" id="55149"/>
    <lineage>
        <taxon>Eukaryota</taxon>
        <taxon>Metazoa</taxon>
        <taxon>Chordata</taxon>
        <taxon>Craniata</taxon>
        <taxon>Vertebrata</taxon>
        <taxon>Euteleostomi</taxon>
        <taxon>Mammalia</taxon>
        <taxon>Eutheria</taxon>
        <taxon>Euarchontoglires</taxon>
        <taxon>Glires</taxon>
        <taxon>Rodentia</taxon>
        <taxon>Sciuromorpha</taxon>
        <taxon>Sciuridae</taxon>
        <taxon>Sciurinae</taxon>
        <taxon>Sciurini</taxon>
        <taxon>Sciurus</taxon>
    </lineage>
</organism>
<sequence length="374" mass="40298">ATSSIHPAAGRSQRGPKGCGSARVAPFPEQTPLLFFFGRPPQVPTSCFDYAKPREGVRSSRAPLPEAAAPCFFGSAPCSGCLGGAPRQAQPCRCCRRLVLRRSKWRACARFCSRREPGAPGRSCGHCPPRPPAQERERAPGQGCSRFPPRQLPRALQDPGESPVSPQNHPKNCSNVAESALCGGREAARPTPWAPGQIPGCAKIFRCRAPSGTAKRTSYCFKEKSRGCCGSGNAHNPYPSPREKRELAEATGLTTTQVSNWFKNRRQRDRAAEAKERENTENNNSSSNKQNQLSPLEGGKPLMSSSEEEFSPPQSPDQNSVLLLQGNMGHARSSNYSLPGLTASQPSHGLQAHQHQLQDSLLGPLTSSLVDLGS</sequence>
<dbReference type="GeneTree" id="ENSGT00940000156487"/>
<feature type="region of interest" description="Disordered" evidence="11">
    <location>
        <begin position="250"/>
        <end position="361"/>
    </location>
</feature>
<dbReference type="GO" id="GO:0000981">
    <property type="term" value="F:DNA-binding transcription factor activity, RNA polymerase II-specific"/>
    <property type="evidence" value="ECO:0007669"/>
    <property type="project" value="InterPro"/>
</dbReference>
<keyword evidence="14" id="KW-1185">Reference proteome</keyword>
<feature type="region of interest" description="Disordered" evidence="11">
    <location>
        <begin position="1"/>
        <end position="21"/>
    </location>
</feature>
<dbReference type="PANTHER" id="PTHR10390:SF13">
    <property type="entry name" value="HOMEOBOX PROTEIN SIX1"/>
    <property type="match status" value="1"/>
</dbReference>
<evidence type="ECO:0000313" key="14">
    <source>
        <dbReference type="Proteomes" id="UP000694564"/>
    </source>
</evidence>
<dbReference type="Pfam" id="PF05920">
    <property type="entry name" value="Homeobox_KN"/>
    <property type="match status" value="1"/>
</dbReference>
<dbReference type="InterPro" id="IPR017970">
    <property type="entry name" value="Homeobox_CS"/>
</dbReference>
<dbReference type="GO" id="GO:0014857">
    <property type="term" value="P:regulation of skeletal muscle cell proliferation"/>
    <property type="evidence" value="ECO:0007669"/>
    <property type="project" value="TreeGrafter"/>
</dbReference>
<feature type="region of interest" description="Disordered" evidence="11">
    <location>
        <begin position="116"/>
        <end position="170"/>
    </location>
</feature>
<name>A0A8D2AJ74_SCIVU</name>
<evidence type="ECO:0000259" key="12">
    <source>
        <dbReference type="PROSITE" id="PS50071"/>
    </source>
</evidence>
<dbReference type="InterPro" id="IPR009057">
    <property type="entry name" value="Homeodomain-like_sf"/>
</dbReference>
<dbReference type="FunFam" id="1.10.10.60:FF:000046">
    <property type="entry name" value="SIX homeobox 3"/>
    <property type="match status" value="1"/>
</dbReference>
<evidence type="ECO:0000313" key="13">
    <source>
        <dbReference type="Ensembl" id="ENSSVLP00005002620.1"/>
    </source>
</evidence>
<dbReference type="SUPFAM" id="SSF46689">
    <property type="entry name" value="Homeodomain-like"/>
    <property type="match status" value="1"/>
</dbReference>
<evidence type="ECO:0000256" key="1">
    <source>
        <dbReference type="ARBA" id="ARBA00004123"/>
    </source>
</evidence>
<protein>
    <recommendedName>
        <fullName evidence="12">Homeobox domain-containing protein</fullName>
    </recommendedName>
</protein>
<dbReference type="GO" id="GO:0048741">
    <property type="term" value="P:skeletal muscle fiber development"/>
    <property type="evidence" value="ECO:0007669"/>
    <property type="project" value="TreeGrafter"/>
</dbReference>
<feature type="DNA-binding region" description="Homeobox" evidence="10">
    <location>
        <begin position="238"/>
        <end position="273"/>
    </location>
</feature>
<evidence type="ECO:0000256" key="10">
    <source>
        <dbReference type="PROSITE-ProRule" id="PRU00108"/>
    </source>
</evidence>
<evidence type="ECO:0000256" key="6">
    <source>
        <dbReference type="ARBA" id="ARBA00022703"/>
    </source>
</evidence>
<dbReference type="InterPro" id="IPR008422">
    <property type="entry name" value="KN_HD"/>
</dbReference>
<evidence type="ECO:0000256" key="11">
    <source>
        <dbReference type="SAM" id="MobiDB-lite"/>
    </source>
</evidence>